<name>A0A0N4VUJ0_HAEPC</name>
<sequence>LGGSCTLTRCMMTCMGCRTNSLLHRLSINTLAPWSPLLIFINCLLWLVEDTSSDHKG</sequence>
<accession>A0A0N4VUJ0</accession>
<proteinExistence type="predicted"/>
<dbReference type="WBParaSite" id="HPLM_0000095701-mRNA-1">
    <property type="protein sequence ID" value="HPLM_0000095701-mRNA-1"/>
    <property type="gene ID" value="HPLM_0000095701"/>
</dbReference>
<organism evidence="2">
    <name type="scientific">Haemonchus placei</name>
    <name type="common">Barber's pole worm</name>
    <dbReference type="NCBI Taxonomy" id="6290"/>
    <lineage>
        <taxon>Eukaryota</taxon>
        <taxon>Metazoa</taxon>
        <taxon>Ecdysozoa</taxon>
        <taxon>Nematoda</taxon>
        <taxon>Chromadorea</taxon>
        <taxon>Rhabditida</taxon>
        <taxon>Rhabditina</taxon>
        <taxon>Rhabditomorpha</taxon>
        <taxon>Strongyloidea</taxon>
        <taxon>Trichostrongylidae</taxon>
        <taxon>Haemonchus</taxon>
    </lineage>
</organism>
<reference evidence="2" key="1">
    <citation type="submission" date="2017-02" db="UniProtKB">
        <authorList>
            <consortium name="WormBaseParasite"/>
        </authorList>
    </citation>
    <scope>IDENTIFICATION</scope>
</reference>
<keyword evidence="1" id="KW-0812">Transmembrane</keyword>
<protein>
    <submittedName>
        <fullName evidence="2">Ovule protein</fullName>
    </submittedName>
</protein>
<dbReference type="AlphaFoldDB" id="A0A0N4VUJ0"/>
<feature type="transmembrane region" description="Helical" evidence="1">
    <location>
        <begin position="31"/>
        <end position="48"/>
    </location>
</feature>
<keyword evidence="1" id="KW-0472">Membrane</keyword>
<evidence type="ECO:0000313" key="2">
    <source>
        <dbReference type="WBParaSite" id="HPLM_0000095701-mRNA-1"/>
    </source>
</evidence>
<evidence type="ECO:0000256" key="1">
    <source>
        <dbReference type="SAM" id="Phobius"/>
    </source>
</evidence>
<keyword evidence="1" id="KW-1133">Transmembrane helix</keyword>